<dbReference type="SUPFAM" id="SSF110087">
    <property type="entry name" value="DR1885-like metal-binding protein"/>
    <property type="match status" value="1"/>
</dbReference>
<dbReference type="InterPro" id="IPR058248">
    <property type="entry name" value="Lxx211020-like"/>
</dbReference>
<dbReference type="OrthoDB" id="9796962at2"/>
<proteinExistence type="predicted"/>
<name>A0A4R1N2D1_9RHOB</name>
<feature type="signal peptide" evidence="1">
    <location>
        <begin position="1"/>
        <end position="22"/>
    </location>
</feature>
<evidence type="ECO:0000256" key="1">
    <source>
        <dbReference type="SAM" id="SignalP"/>
    </source>
</evidence>
<dbReference type="Proteomes" id="UP000295673">
    <property type="component" value="Unassembled WGS sequence"/>
</dbReference>
<dbReference type="InterPro" id="IPR007410">
    <property type="entry name" value="LpqE-like"/>
</dbReference>
<sequence>MSFKLLSLAAIAAASVAMPAFAEISINDPYARVANPKAKNAGAFMVIANSGDEDDRLLSVKSEVAARTELHTHKETGDGVMKMMEVEEGFVIPAGGEHGLVRGGDHVMFMGLGTGLAHGDTVPVTFVFEKAGEIVVEIPVDLERKPMHGKTQKHDH</sequence>
<dbReference type="Gene3D" id="2.60.40.1890">
    <property type="entry name" value="PCu(A)C copper chaperone"/>
    <property type="match status" value="1"/>
</dbReference>
<reference evidence="2 3" key="1">
    <citation type="submission" date="2019-03" db="EMBL/GenBank/DDBJ databases">
        <title>Genomic Encyclopedia of Archaeal and Bacterial Type Strains, Phase II (KMG-II): from individual species to whole genera.</title>
        <authorList>
            <person name="Goeker M."/>
        </authorList>
    </citation>
    <scope>NUCLEOTIDE SEQUENCE [LARGE SCALE GENOMIC DNA]</scope>
    <source>
        <strain evidence="2 3">DSM 26433</strain>
    </source>
</reference>
<protein>
    <recommendedName>
        <fullName evidence="4">Copper(I)-binding protein</fullName>
    </recommendedName>
</protein>
<organism evidence="2 3">
    <name type="scientific">Shimia isoporae</name>
    <dbReference type="NCBI Taxonomy" id="647720"/>
    <lineage>
        <taxon>Bacteria</taxon>
        <taxon>Pseudomonadati</taxon>
        <taxon>Pseudomonadota</taxon>
        <taxon>Alphaproteobacteria</taxon>
        <taxon>Rhodobacterales</taxon>
        <taxon>Roseobacteraceae</taxon>
    </lineage>
</organism>
<evidence type="ECO:0000313" key="2">
    <source>
        <dbReference type="EMBL" id="TCK99321.1"/>
    </source>
</evidence>
<evidence type="ECO:0000313" key="3">
    <source>
        <dbReference type="Proteomes" id="UP000295673"/>
    </source>
</evidence>
<accession>A0A4R1N2D1</accession>
<dbReference type="InterPro" id="IPR036182">
    <property type="entry name" value="PCuAC_sf"/>
</dbReference>
<dbReference type="PANTHER" id="PTHR36302:SF1">
    <property type="entry name" value="COPPER CHAPERONE PCU(A)C"/>
    <property type="match status" value="1"/>
</dbReference>
<dbReference type="Pfam" id="PF04314">
    <property type="entry name" value="PCuAC"/>
    <property type="match status" value="1"/>
</dbReference>
<dbReference type="RefSeq" id="WP_132861942.1">
    <property type="nucleotide sequence ID" value="NZ_SMGR01000005.1"/>
</dbReference>
<gene>
    <name evidence="2" type="ORF">BXY66_3823</name>
</gene>
<comment type="caution">
    <text evidence="2">The sequence shown here is derived from an EMBL/GenBank/DDBJ whole genome shotgun (WGS) entry which is preliminary data.</text>
</comment>
<feature type="chain" id="PRO_5020800591" description="Copper(I)-binding protein" evidence="1">
    <location>
        <begin position="23"/>
        <end position="156"/>
    </location>
</feature>
<keyword evidence="1" id="KW-0732">Signal</keyword>
<keyword evidence="3" id="KW-1185">Reference proteome</keyword>
<dbReference type="EMBL" id="SMGR01000005">
    <property type="protein sequence ID" value="TCK99321.1"/>
    <property type="molecule type" value="Genomic_DNA"/>
</dbReference>
<dbReference type="AlphaFoldDB" id="A0A4R1N2D1"/>
<evidence type="ECO:0008006" key="4">
    <source>
        <dbReference type="Google" id="ProtNLM"/>
    </source>
</evidence>
<dbReference type="PANTHER" id="PTHR36302">
    <property type="entry name" value="BLR7088 PROTEIN"/>
    <property type="match status" value="1"/>
</dbReference>